<reference evidence="12" key="1">
    <citation type="submission" date="2025-08" db="UniProtKB">
        <authorList>
            <consortium name="Ensembl"/>
        </authorList>
    </citation>
    <scope>IDENTIFICATION</scope>
</reference>
<evidence type="ECO:0000256" key="7">
    <source>
        <dbReference type="ARBA" id="ARBA00023170"/>
    </source>
</evidence>
<evidence type="ECO:0000256" key="10">
    <source>
        <dbReference type="SAM" id="Phobius"/>
    </source>
</evidence>
<feature type="transmembrane region" description="Helical" evidence="10">
    <location>
        <begin position="558"/>
        <end position="578"/>
    </location>
</feature>
<keyword evidence="13" id="KW-1185">Reference proteome</keyword>
<evidence type="ECO:0000256" key="5">
    <source>
        <dbReference type="ARBA" id="ARBA00023040"/>
    </source>
</evidence>
<evidence type="ECO:0000256" key="2">
    <source>
        <dbReference type="ARBA" id="ARBA00022475"/>
    </source>
</evidence>
<reference evidence="12" key="2">
    <citation type="submission" date="2025-09" db="UniProtKB">
        <authorList>
            <consortium name="Ensembl"/>
        </authorList>
    </citation>
    <scope>IDENTIFICATION</scope>
</reference>
<feature type="transmembrane region" description="Helical" evidence="10">
    <location>
        <begin position="641"/>
        <end position="661"/>
    </location>
</feature>
<dbReference type="SUPFAM" id="SSF53822">
    <property type="entry name" value="Periplasmic binding protein-like I"/>
    <property type="match status" value="1"/>
</dbReference>
<comment type="subcellular location">
    <subcellularLocation>
        <location evidence="1">Cell membrane</location>
        <topology evidence="1">Multi-pass membrane protein</topology>
    </subcellularLocation>
</comment>
<dbReference type="AlphaFoldDB" id="A0A670ZCR1"/>
<dbReference type="PROSITE" id="PS50259">
    <property type="entry name" value="G_PROTEIN_RECEP_F3_4"/>
    <property type="match status" value="1"/>
</dbReference>
<dbReference type="InterPro" id="IPR017978">
    <property type="entry name" value="GPCR_3_C"/>
</dbReference>
<keyword evidence="6 10" id="KW-0472">Membrane</keyword>
<evidence type="ECO:0000256" key="6">
    <source>
        <dbReference type="ARBA" id="ARBA00023136"/>
    </source>
</evidence>
<dbReference type="InterPro" id="IPR000068">
    <property type="entry name" value="GPCR_3_Ca_sens_rcpt-rel"/>
</dbReference>
<keyword evidence="4 10" id="KW-1133">Transmembrane helix</keyword>
<dbReference type="Ensembl" id="ENSPTXT00000022610.1">
    <property type="protein sequence ID" value="ENSPTXP00000021937.1"/>
    <property type="gene ID" value="ENSPTXG00000015171.1"/>
</dbReference>
<keyword evidence="2" id="KW-1003">Cell membrane</keyword>
<feature type="transmembrane region" description="Helical" evidence="10">
    <location>
        <begin position="447"/>
        <end position="470"/>
    </location>
</feature>
<keyword evidence="9" id="KW-0807">Transducer</keyword>
<protein>
    <recommendedName>
        <fullName evidence="11">G-protein coupled receptors family 3 profile domain-containing protein</fullName>
    </recommendedName>
</protein>
<dbReference type="PROSITE" id="PS00981">
    <property type="entry name" value="G_PROTEIN_RECEP_F3_3"/>
    <property type="match status" value="1"/>
</dbReference>
<dbReference type="Pfam" id="PF00003">
    <property type="entry name" value="7tm_3"/>
    <property type="match status" value="1"/>
</dbReference>
<proteinExistence type="predicted"/>
<evidence type="ECO:0000259" key="11">
    <source>
        <dbReference type="PROSITE" id="PS50259"/>
    </source>
</evidence>
<feature type="transmembrane region" description="Helical" evidence="10">
    <location>
        <begin position="611"/>
        <end position="629"/>
    </location>
</feature>
<dbReference type="GO" id="GO:0005886">
    <property type="term" value="C:plasma membrane"/>
    <property type="evidence" value="ECO:0007669"/>
    <property type="project" value="UniProtKB-SubCell"/>
</dbReference>
<keyword evidence="7" id="KW-0675">Receptor</keyword>
<evidence type="ECO:0000256" key="1">
    <source>
        <dbReference type="ARBA" id="ARBA00004651"/>
    </source>
</evidence>
<sequence length="710" mass="80682">FLAYKEVGCSLLCQILSRQNSLLKQVTLFAISKDPHILPNITLGFHIYDSYSDALMTYRTTLDLLFKFHKIVPNYICGTQKKVMGIIGGMSPETSTRMAEILQLFKIPQISYGSFQLAATDESRFPTFYRMAPDEALQYEGLVQLLLYFGWNWVGFIIADDKHGEHFIQIMEPKLSQNKICSEFTERVERNLHFYGGLGVVDECIKHVSLFTKKTANAVIIHGENIVFMWLVSTLLLVQIFIPRELETSQELSTRKVWIAMAQNDFTLHTLQRGLNMQRFHGAISFSITKKELPGFQQYLQTVTLSGENQDGFIKDFWNQAFSCSIPNKAAPEDGECTGEEKLENLLAPFFETSMLSHSYSIYNAVYAVAQVLHAVQTIKTHQNRRKDMDQIQSFLHSFLQRISFNNNAGDEIKLNEDGTLEDQFPNQAHNECISKTLNFLSFEEPLGITLVALSLLFSFSTVLVLAIFIKQRDTPIVKANNRNLTYLLLVSLFLCFFCSLLFIGKCNKVTCLLRQTTFGIIFSIAISSILAKTITVVVAFLASKPGSLFHKWVGQKLAYSIIWFCSFIQVVICIVWLSTSPPFPDLDTETLHEEIIVECHEGSLTMFYSVLGYMGFLALLSFVVAFLARKLPDTFNEAKFITFSMLVFCSVWLTFVPTYLSTKGKYMVAVEIFSILSSGGGLLGCIFTPKIYIIIWRPELNTREHLVHK</sequence>
<feature type="transmembrane region" description="Helical" evidence="10">
    <location>
        <begin position="485"/>
        <end position="505"/>
    </location>
</feature>
<dbReference type="GO" id="GO:0004930">
    <property type="term" value="F:G protein-coupled receptor activity"/>
    <property type="evidence" value="ECO:0007669"/>
    <property type="project" value="UniProtKB-KW"/>
</dbReference>
<dbReference type="InterPro" id="IPR028082">
    <property type="entry name" value="Peripla_BP_I"/>
</dbReference>
<evidence type="ECO:0000256" key="3">
    <source>
        <dbReference type="ARBA" id="ARBA00022692"/>
    </source>
</evidence>
<dbReference type="InterPro" id="IPR001828">
    <property type="entry name" value="ANF_lig-bd_rcpt"/>
</dbReference>
<keyword evidence="8" id="KW-0325">Glycoprotein</keyword>
<evidence type="ECO:0000313" key="13">
    <source>
        <dbReference type="Proteomes" id="UP000472273"/>
    </source>
</evidence>
<dbReference type="FunFam" id="3.40.50.2300:FF:000024">
    <property type="entry name" value="Vomeronasal 2, receptor 73"/>
    <property type="match status" value="1"/>
</dbReference>
<evidence type="ECO:0000256" key="9">
    <source>
        <dbReference type="ARBA" id="ARBA00023224"/>
    </source>
</evidence>
<dbReference type="Pfam" id="PF01094">
    <property type="entry name" value="ANF_receptor"/>
    <property type="match status" value="1"/>
</dbReference>
<organism evidence="12 13">
    <name type="scientific">Pseudonaja textilis</name>
    <name type="common">Eastern brown snake</name>
    <dbReference type="NCBI Taxonomy" id="8673"/>
    <lineage>
        <taxon>Eukaryota</taxon>
        <taxon>Metazoa</taxon>
        <taxon>Chordata</taxon>
        <taxon>Craniata</taxon>
        <taxon>Vertebrata</taxon>
        <taxon>Euteleostomi</taxon>
        <taxon>Lepidosauria</taxon>
        <taxon>Squamata</taxon>
        <taxon>Bifurcata</taxon>
        <taxon>Unidentata</taxon>
        <taxon>Episquamata</taxon>
        <taxon>Toxicofera</taxon>
        <taxon>Serpentes</taxon>
        <taxon>Colubroidea</taxon>
        <taxon>Elapidae</taxon>
        <taxon>Hydrophiinae</taxon>
        <taxon>Pseudonaja</taxon>
    </lineage>
</organism>
<evidence type="ECO:0000313" key="12">
    <source>
        <dbReference type="Ensembl" id="ENSPTXP00000021937.1"/>
    </source>
</evidence>
<feature type="transmembrane region" description="Helical" evidence="10">
    <location>
        <begin position="667"/>
        <end position="688"/>
    </location>
</feature>
<accession>A0A670ZCR1</accession>
<dbReference type="GeneTree" id="ENSGT00950000182788"/>
<dbReference type="PANTHER" id="PTHR24061:SF599">
    <property type="entry name" value="G-PROTEIN COUPLED RECEPTORS FAMILY 3 PROFILE DOMAIN-CONTAINING PROTEIN"/>
    <property type="match status" value="1"/>
</dbReference>
<dbReference type="PANTHER" id="PTHR24061">
    <property type="entry name" value="CALCIUM-SENSING RECEPTOR-RELATED"/>
    <property type="match status" value="1"/>
</dbReference>
<dbReference type="PRINTS" id="PR00248">
    <property type="entry name" value="GPCRMGR"/>
</dbReference>
<dbReference type="InterPro" id="IPR000337">
    <property type="entry name" value="GPCR_3"/>
</dbReference>
<name>A0A670ZCR1_PSETE</name>
<evidence type="ECO:0000256" key="8">
    <source>
        <dbReference type="ARBA" id="ARBA00023180"/>
    </source>
</evidence>
<feature type="transmembrane region" description="Helical" evidence="10">
    <location>
        <begin position="517"/>
        <end position="542"/>
    </location>
</feature>
<dbReference type="PRINTS" id="PR01535">
    <property type="entry name" value="VOMERONASL2R"/>
</dbReference>
<keyword evidence="3 10" id="KW-0812">Transmembrane</keyword>
<evidence type="ECO:0000256" key="4">
    <source>
        <dbReference type="ARBA" id="ARBA00022989"/>
    </source>
</evidence>
<dbReference type="InterPro" id="IPR017979">
    <property type="entry name" value="GPCR_3_CS"/>
</dbReference>
<feature type="domain" description="G-protein coupled receptors family 3 profile" evidence="11">
    <location>
        <begin position="447"/>
        <end position="710"/>
    </location>
</feature>
<keyword evidence="5" id="KW-0297">G-protein coupled receptor</keyword>
<dbReference type="Gene3D" id="3.40.50.2300">
    <property type="match status" value="2"/>
</dbReference>
<dbReference type="Proteomes" id="UP000472273">
    <property type="component" value="Unplaced"/>
</dbReference>
<dbReference type="InterPro" id="IPR004073">
    <property type="entry name" value="GPCR_3_vmron_rcpt_2"/>
</dbReference>
<dbReference type="CDD" id="cd15283">
    <property type="entry name" value="7tmC_V2R_pheromone"/>
    <property type="match status" value="1"/>
</dbReference>